<keyword evidence="3" id="KW-1185">Reference proteome</keyword>
<evidence type="ECO:0000313" key="3">
    <source>
        <dbReference type="Proteomes" id="UP000000311"/>
    </source>
</evidence>
<accession>E2A5T5</accession>
<reference evidence="2 3" key="1">
    <citation type="journal article" date="2010" name="Science">
        <title>Genomic comparison of the ants Camponotus floridanus and Harpegnathos saltator.</title>
        <authorList>
            <person name="Bonasio R."/>
            <person name="Zhang G."/>
            <person name="Ye C."/>
            <person name="Mutti N.S."/>
            <person name="Fang X."/>
            <person name="Qin N."/>
            <person name="Donahue G."/>
            <person name="Yang P."/>
            <person name="Li Q."/>
            <person name="Li C."/>
            <person name="Zhang P."/>
            <person name="Huang Z."/>
            <person name="Berger S.L."/>
            <person name="Reinberg D."/>
            <person name="Wang J."/>
            <person name="Liebig J."/>
        </authorList>
    </citation>
    <scope>NUCLEOTIDE SEQUENCE [LARGE SCALE GENOMIC DNA]</scope>
    <source>
        <strain evidence="3">C129</strain>
    </source>
</reference>
<sequence length="187" mass="20907">MANALCGCARSKFDQNRDLIQFDSPTGDDMTINSKNLMSLARFQYSLLQQLVGKSTDNFLLAIQSTVIETALLCSAKVNCIRRSVSSSLCTTGRLIVLIRRHGIELRALRARSERPWHEERRKDPEQGSFQMNPWKNDPGLSLGAAVRDDRLDNDREVGSLGRERHGEGSTPFENTVDIVDSATNLL</sequence>
<dbReference type="EMBL" id="GL437059">
    <property type="protein sequence ID" value="EFN71207.1"/>
    <property type="molecule type" value="Genomic_DNA"/>
</dbReference>
<protein>
    <submittedName>
        <fullName evidence="2">Uncharacterized protein</fullName>
    </submittedName>
</protein>
<evidence type="ECO:0000313" key="2">
    <source>
        <dbReference type="EMBL" id="EFN71207.1"/>
    </source>
</evidence>
<proteinExistence type="predicted"/>
<gene>
    <name evidence="2" type="ORF">EAG_13510</name>
</gene>
<dbReference type="AlphaFoldDB" id="E2A5T5"/>
<feature type="region of interest" description="Disordered" evidence="1">
    <location>
        <begin position="114"/>
        <end position="177"/>
    </location>
</feature>
<feature type="compositionally biased region" description="Basic and acidic residues" evidence="1">
    <location>
        <begin position="147"/>
        <end position="168"/>
    </location>
</feature>
<organism evidence="3">
    <name type="scientific">Camponotus floridanus</name>
    <name type="common">Florida carpenter ant</name>
    <dbReference type="NCBI Taxonomy" id="104421"/>
    <lineage>
        <taxon>Eukaryota</taxon>
        <taxon>Metazoa</taxon>
        <taxon>Ecdysozoa</taxon>
        <taxon>Arthropoda</taxon>
        <taxon>Hexapoda</taxon>
        <taxon>Insecta</taxon>
        <taxon>Pterygota</taxon>
        <taxon>Neoptera</taxon>
        <taxon>Endopterygota</taxon>
        <taxon>Hymenoptera</taxon>
        <taxon>Apocrita</taxon>
        <taxon>Aculeata</taxon>
        <taxon>Formicoidea</taxon>
        <taxon>Formicidae</taxon>
        <taxon>Formicinae</taxon>
        <taxon>Camponotus</taxon>
    </lineage>
</organism>
<evidence type="ECO:0000256" key="1">
    <source>
        <dbReference type="SAM" id="MobiDB-lite"/>
    </source>
</evidence>
<dbReference type="InParanoid" id="E2A5T5"/>
<dbReference type="Proteomes" id="UP000000311">
    <property type="component" value="Unassembled WGS sequence"/>
</dbReference>
<feature type="compositionally biased region" description="Basic and acidic residues" evidence="1">
    <location>
        <begin position="114"/>
        <end position="126"/>
    </location>
</feature>
<name>E2A5T5_CAMFO</name>